<evidence type="ECO:0000256" key="3">
    <source>
        <dbReference type="ARBA" id="ARBA00022801"/>
    </source>
</evidence>
<dbReference type="Pfam" id="PF03990">
    <property type="entry name" value="DUF348"/>
    <property type="match status" value="2"/>
</dbReference>
<dbReference type="EMBL" id="RJSG01000002">
    <property type="protein sequence ID" value="RNL78315.1"/>
    <property type="molecule type" value="Genomic_DNA"/>
</dbReference>
<dbReference type="GO" id="GO:0016787">
    <property type="term" value="F:hydrolase activity"/>
    <property type="evidence" value="ECO:0007669"/>
    <property type="project" value="UniProtKB-KW"/>
</dbReference>
<dbReference type="Gene3D" id="1.10.530.10">
    <property type="match status" value="1"/>
</dbReference>
<proteinExistence type="inferred from homology"/>
<protein>
    <submittedName>
        <fullName evidence="6">Resuscitation-promoting factor</fullName>
    </submittedName>
</protein>
<evidence type="ECO:0000256" key="4">
    <source>
        <dbReference type="SAM" id="MobiDB-lite"/>
    </source>
</evidence>
<dbReference type="InterPro" id="IPR023346">
    <property type="entry name" value="Lysozyme-like_dom_sf"/>
</dbReference>
<dbReference type="InterPro" id="IPR010618">
    <property type="entry name" value="RPF"/>
</dbReference>
<dbReference type="AlphaFoldDB" id="A0A3N0DRQ9"/>
<keyword evidence="7" id="KW-1185">Reference proteome</keyword>
<dbReference type="Pfam" id="PF06737">
    <property type="entry name" value="Transglycosylas"/>
    <property type="match status" value="1"/>
</dbReference>
<dbReference type="OrthoDB" id="1404170at2"/>
<evidence type="ECO:0000259" key="5">
    <source>
        <dbReference type="PROSITE" id="PS51109"/>
    </source>
</evidence>
<comment type="similarity">
    <text evidence="1">Belongs to the transglycosylase family. Rpf subfamily.</text>
</comment>
<evidence type="ECO:0000256" key="2">
    <source>
        <dbReference type="ARBA" id="ARBA00022729"/>
    </source>
</evidence>
<dbReference type="SUPFAM" id="SSF53955">
    <property type="entry name" value="Lysozyme-like"/>
    <property type="match status" value="1"/>
</dbReference>
<evidence type="ECO:0000313" key="7">
    <source>
        <dbReference type="Proteomes" id="UP000277094"/>
    </source>
</evidence>
<feature type="region of interest" description="Disordered" evidence="4">
    <location>
        <begin position="1"/>
        <end position="25"/>
    </location>
</feature>
<gene>
    <name evidence="6" type="ORF">EFL95_04185</name>
</gene>
<keyword evidence="2" id="KW-0732">Signal</keyword>
<dbReference type="PROSITE" id="PS51109">
    <property type="entry name" value="G5"/>
    <property type="match status" value="1"/>
</dbReference>
<organism evidence="6 7">
    <name type="scientific">Nocardioides marmorisolisilvae</name>
    <dbReference type="NCBI Taxonomy" id="1542737"/>
    <lineage>
        <taxon>Bacteria</taxon>
        <taxon>Bacillati</taxon>
        <taxon>Actinomycetota</taxon>
        <taxon>Actinomycetes</taxon>
        <taxon>Propionibacteriales</taxon>
        <taxon>Nocardioidaceae</taxon>
        <taxon>Nocardioides</taxon>
    </lineage>
</organism>
<evidence type="ECO:0000256" key="1">
    <source>
        <dbReference type="ARBA" id="ARBA00010830"/>
    </source>
</evidence>
<reference evidence="6 7" key="1">
    <citation type="submission" date="2018-11" db="EMBL/GenBank/DDBJ databases">
        <authorList>
            <person name="Li F."/>
        </authorList>
    </citation>
    <scope>NUCLEOTIDE SEQUENCE [LARGE SCALE GENOMIC DNA]</scope>
    <source>
        <strain evidence="6 7">KIS18-7</strain>
    </source>
</reference>
<dbReference type="Pfam" id="PF07501">
    <property type="entry name" value="G5"/>
    <property type="match status" value="1"/>
</dbReference>
<keyword evidence="3" id="KW-0378">Hydrolase</keyword>
<dbReference type="Gene3D" id="2.20.230.10">
    <property type="entry name" value="Resuscitation-promoting factor rpfb"/>
    <property type="match status" value="1"/>
</dbReference>
<dbReference type="Proteomes" id="UP000277094">
    <property type="component" value="Unassembled WGS sequence"/>
</dbReference>
<dbReference type="CDD" id="cd13925">
    <property type="entry name" value="RPF"/>
    <property type="match status" value="1"/>
</dbReference>
<accession>A0A3N0DRQ9</accession>
<sequence>MAGFSLLAGSGKAVQPGHRSKRGLELPLPLSDIRPRPGNFEHRSIVRPQILKDALTRITNSRKWQAGLVATVAVAVVATTAGYAAATTDVKLIVDGQTKTVHTFGDSVADVLAGQHIHLHKRDVVVPSLDSAVSDGSQISVRYSRPLTVNVDGVKKTYWTTATQVSTALDQLGLRYGNAALSTSRSASIDREGMALVISMPKTLKVKIGTTHTKKLKVAVPNARALFKKMHVKVGKNDIVKPGLDSTLKAGSRVVLIRVKKVQKHVAHERMAPPVTEQRDSTMYVGERKTIKQGTAGDRDVTYRITLRNGKVYKRTVLKQTVLKAPTNSVVKVGTKARPVAKNYATGDTVFDKIAQCESGGNWAANTGNGYYGGLQFNLGTWRAYGGTGRPDQHSREEQIAVAKRLVAASGGYGAWPHCGAGF</sequence>
<feature type="domain" description="G5" evidence="5">
    <location>
        <begin position="256"/>
        <end position="337"/>
    </location>
</feature>
<dbReference type="InterPro" id="IPR011098">
    <property type="entry name" value="G5_dom"/>
</dbReference>
<dbReference type="SMART" id="SM01208">
    <property type="entry name" value="G5"/>
    <property type="match status" value="1"/>
</dbReference>
<dbReference type="InterPro" id="IPR007137">
    <property type="entry name" value="DUF348"/>
</dbReference>
<name>A0A3N0DRQ9_9ACTN</name>
<comment type="caution">
    <text evidence="6">The sequence shown here is derived from an EMBL/GenBank/DDBJ whole genome shotgun (WGS) entry which is preliminary data.</text>
</comment>
<evidence type="ECO:0000313" key="6">
    <source>
        <dbReference type="EMBL" id="RNL78315.1"/>
    </source>
</evidence>